<dbReference type="STRING" id="266892.SAMN04488054_10541"/>
<dbReference type="OrthoDB" id="147801at2"/>
<reference evidence="1 2" key="1">
    <citation type="submission" date="2016-10" db="EMBL/GenBank/DDBJ databases">
        <authorList>
            <person name="de Groot N.N."/>
        </authorList>
    </citation>
    <scope>NUCLEOTIDE SEQUENCE [LARGE SCALE GENOMIC DNA]</scope>
    <source>
        <strain evidence="1 2">CGMCC 1.6134</strain>
    </source>
</reference>
<evidence type="ECO:0000313" key="2">
    <source>
        <dbReference type="Proteomes" id="UP000199668"/>
    </source>
</evidence>
<keyword evidence="2" id="KW-1185">Reference proteome</keyword>
<dbReference type="AlphaFoldDB" id="A0A1I4KIR7"/>
<protein>
    <submittedName>
        <fullName evidence="1">Uncharacterized conserved protein YjgD, DUF1641 family</fullName>
    </submittedName>
</protein>
<dbReference type="PANTHER" id="PTHR38433">
    <property type="match status" value="1"/>
</dbReference>
<dbReference type="Proteomes" id="UP000199668">
    <property type="component" value="Unassembled WGS sequence"/>
</dbReference>
<sequence>MAEKIQHIKKQEPSEEEQRARDLREIEDALIDNKEVILKSLSTLQHADDRGVISLLHGLFADGDKVLQVLAETMNNEENTKAIRHLLLLMGIAGKLDVEKIEPLLLKFNEGLRRAGEAGDTEEKTGYMDLVKSLKDPEVNRAITLLLTFLKGMGQETEQDMKTGGESPD</sequence>
<dbReference type="InterPro" id="IPR012440">
    <property type="entry name" value="DUF1641"/>
</dbReference>
<gene>
    <name evidence="1" type="ORF">SAMN04488054_10541</name>
</gene>
<dbReference type="PANTHER" id="PTHR38433:SF1">
    <property type="entry name" value="DUF1641 DOMAIN-CONTAINING PROTEIN"/>
    <property type="match status" value="1"/>
</dbReference>
<evidence type="ECO:0000313" key="1">
    <source>
        <dbReference type="EMBL" id="SFL78672.1"/>
    </source>
</evidence>
<dbReference type="Pfam" id="PF07849">
    <property type="entry name" value="DUF1641"/>
    <property type="match status" value="1"/>
</dbReference>
<name>A0A1I4KIR7_9BACI</name>
<dbReference type="RefSeq" id="WP_090926150.1">
    <property type="nucleotide sequence ID" value="NZ_FOTY01000005.1"/>
</dbReference>
<dbReference type="EMBL" id="FOTY01000005">
    <property type="protein sequence ID" value="SFL78672.1"/>
    <property type="molecule type" value="Genomic_DNA"/>
</dbReference>
<accession>A0A1I4KIR7</accession>
<organism evidence="1 2">
    <name type="scientific">Salibacterium qingdaonense</name>
    <dbReference type="NCBI Taxonomy" id="266892"/>
    <lineage>
        <taxon>Bacteria</taxon>
        <taxon>Bacillati</taxon>
        <taxon>Bacillota</taxon>
        <taxon>Bacilli</taxon>
        <taxon>Bacillales</taxon>
        <taxon>Bacillaceae</taxon>
    </lineage>
</organism>
<proteinExistence type="predicted"/>